<dbReference type="GO" id="GO:1990817">
    <property type="term" value="F:poly(A) RNA polymerase activity"/>
    <property type="evidence" value="ECO:0007669"/>
    <property type="project" value="UniProtKB-EC"/>
</dbReference>
<gene>
    <name evidence="8" type="ORF">PHLCEN_2v7771</name>
</gene>
<evidence type="ECO:0000256" key="2">
    <source>
        <dbReference type="ARBA" id="ARBA00012388"/>
    </source>
</evidence>
<feature type="compositionally biased region" description="Basic and acidic residues" evidence="5">
    <location>
        <begin position="33"/>
        <end position="42"/>
    </location>
</feature>
<proteinExistence type="inferred from homology"/>
<feature type="region of interest" description="Disordered" evidence="5">
    <location>
        <begin position="513"/>
        <end position="579"/>
    </location>
</feature>
<evidence type="ECO:0000256" key="1">
    <source>
        <dbReference type="ARBA" id="ARBA00008593"/>
    </source>
</evidence>
<feature type="compositionally biased region" description="Polar residues" evidence="5">
    <location>
        <begin position="516"/>
        <end position="527"/>
    </location>
</feature>
<dbReference type="InterPro" id="IPR045862">
    <property type="entry name" value="Trf4-like"/>
</dbReference>
<dbReference type="FunFam" id="1.10.1410.10:FF:000003">
    <property type="entry name" value="non-canonical poly(A) RNA polymerase PAPD7"/>
    <property type="match status" value="1"/>
</dbReference>
<feature type="compositionally biased region" description="Basic and acidic residues" evidence="5">
    <location>
        <begin position="102"/>
        <end position="117"/>
    </location>
</feature>
<dbReference type="Proteomes" id="UP000186601">
    <property type="component" value="Unassembled WGS sequence"/>
</dbReference>
<dbReference type="InterPro" id="IPR054708">
    <property type="entry name" value="MTPAP-like_central"/>
</dbReference>
<keyword evidence="9" id="KW-1185">Reference proteome</keyword>
<evidence type="ECO:0000256" key="5">
    <source>
        <dbReference type="SAM" id="MobiDB-lite"/>
    </source>
</evidence>
<reference evidence="8 9" key="1">
    <citation type="submission" date="2018-02" db="EMBL/GenBank/DDBJ databases">
        <title>Genome sequence of the basidiomycete white-rot fungus Phlebia centrifuga.</title>
        <authorList>
            <person name="Granchi Z."/>
            <person name="Peng M."/>
            <person name="de Vries R.P."/>
            <person name="Hilden K."/>
            <person name="Makela M.R."/>
            <person name="Grigoriev I."/>
            <person name="Riley R."/>
        </authorList>
    </citation>
    <scope>NUCLEOTIDE SEQUENCE [LARGE SCALE GENOMIC DNA]</scope>
    <source>
        <strain evidence="8 9">FBCC195</strain>
    </source>
</reference>
<evidence type="ECO:0000313" key="9">
    <source>
        <dbReference type="Proteomes" id="UP000186601"/>
    </source>
</evidence>
<dbReference type="GO" id="GO:0043634">
    <property type="term" value="P:polyadenylation-dependent ncRNA catabolic process"/>
    <property type="evidence" value="ECO:0007669"/>
    <property type="project" value="TreeGrafter"/>
</dbReference>
<dbReference type="GO" id="GO:0010605">
    <property type="term" value="P:negative regulation of macromolecule metabolic process"/>
    <property type="evidence" value="ECO:0007669"/>
    <property type="project" value="UniProtKB-ARBA"/>
</dbReference>
<evidence type="ECO:0000259" key="7">
    <source>
        <dbReference type="Pfam" id="PF22600"/>
    </source>
</evidence>
<feature type="region of interest" description="Disordered" evidence="5">
    <location>
        <begin position="1"/>
        <end position="117"/>
    </location>
</feature>
<evidence type="ECO:0000256" key="3">
    <source>
        <dbReference type="ARBA" id="ARBA00022723"/>
    </source>
</evidence>
<feature type="domain" description="PAP-associated" evidence="6">
    <location>
        <begin position="357"/>
        <end position="415"/>
    </location>
</feature>
<dbReference type="Pfam" id="PF22600">
    <property type="entry name" value="MTPAP-like_central"/>
    <property type="match status" value="1"/>
</dbReference>
<feature type="region of interest" description="Disordered" evidence="5">
    <location>
        <begin position="612"/>
        <end position="662"/>
    </location>
</feature>
<dbReference type="GO" id="GO:0031123">
    <property type="term" value="P:RNA 3'-end processing"/>
    <property type="evidence" value="ECO:0007669"/>
    <property type="project" value="TreeGrafter"/>
</dbReference>
<dbReference type="SUPFAM" id="SSF81631">
    <property type="entry name" value="PAP/OAS1 substrate-binding domain"/>
    <property type="match status" value="1"/>
</dbReference>
<evidence type="ECO:0000313" key="8">
    <source>
        <dbReference type="EMBL" id="PSR77581.1"/>
    </source>
</evidence>
<dbReference type="PANTHER" id="PTHR23092:SF15">
    <property type="entry name" value="INACTIVE NON-CANONICAL POLY(A) RNA POLYMERASE PROTEIN TRF4-2-RELATED"/>
    <property type="match status" value="1"/>
</dbReference>
<feature type="compositionally biased region" description="Acidic residues" evidence="5">
    <location>
        <begin position="86"/>
        <end position="96"/>
    </location>
</feature>
<comment type="similarity">
    <text evidence="1">Belongs to the DNA polymerase type-B-like family.</text>
</comment>
<feature type="compositionally biased region" description="Basic and acidic residues" evidence="5">
    <location>
        <begin position="545"/>
        <end position="555"/>
    </location>
</feature>
<evidence type="ECO:0000259" key="6">
    <source>
        <dbReference type="Pfam" id="PF03828"/>
    </source>
</evidence>
<feature type="compositionally biased region" description="Polar residues" evidence="5">
    <location>
        <begin position="64"/>
        <end position="73"/>
    </location>
</feature>
<dbReference type="CDD" id="cd05402">
    <property type="entry name" value="NT_PAP_TUTase"/>
    <property type="match status" value="1"/>
</dbReference>
<evidence type="ECO:0000256" key="4">
    <source>
        <dbReference type="ARBA" id="ARBA00022842"/>
    </source>
</evidence>
<dbReference type="OrthoDB" id="273917at2759"/>
<dbReference type="Gene3D" id="3.30.460.10">
    <property type="entry name" value="Beta Polymerase, domain 2"/>
    <property type="match status" value="1"/>
</dbReference>
<feature type="compositionally biased region" description="Basic and acidic residues" evidence="5">
    <location>
        <begin position="633"/>
        <end position="645"/>
    </location>
</feature>
<dbReference type="Pfam" id="PF03828">
    <property type="entry name" value="PAP_assoc"/>
    <property type="match status" value="1"/>
</dbReference>
<dbReference type="GO" id="GO:0046872">
    <property type="term" value="F:metal ion binding"/>
    <property type="evidence" value="ECO:0007669"/>
    <property type="project" value="UniProtKB-KW"/>
</dbReference>
<dbReference type="GO" id="GO:0005730">
    <property type="term" value="C:nucleolus"/>
    <property type="evidence" value="ECO:0007669"/>
    <property type="project" value="TreeGrafter"/>
</dbReference>
<feature type="compositionally biased region" description="Gly residues" evidence="5">
    <location>
        <begin position="653"/>
        <end position="662"/>
    </location>
</feature>
<dbReference type="STRING" id="98765.A0A2R6NVG5"/>
<accession>A0A2R6NVG5</accession>
<feature type="domain" description="Poly(A) RNA polymerase mitochondrial-like central palm" evidence="7">
    <location>
        <begin position="164"/>
        <end position="297"/>
    </location>
</feature>
<dbReference type="SUPFAM" id="SSF81301">
    <property type="entry name" value="Nucleotidyltransferase"/>
    <property type="match status" value="1"/>
</dbReference>
<name>A0A2R6NVG5_9APHY</name>
<sequence>MQVTDGTAVSDRSRPASPPADNTRRARRRRAKEKTEKGEPDARGSPPSEKIPEAGPSKLPEYSQAPQSGPSTFQEEEFISLKFEDEGNEDEEEAEEMNSSIREWDRDKGKGRDSDGLAKKRKVDDVDFGDGYASKKQRVDAASRRAPWAVDVDWDHCNNVAEMLHREVDAFVTYISPTPVEDEVRSLIVALVSKAVTEAFPDAQVLPFGSYETKLYLPLGDIDLVIESQSMAYSNKIAVLHALANTVKRAGITDKVTIIAKAKVPIIKFVTRHGRFSVDMSINQVNGIAAGKMVKQFLDELPALRSLVLIIKSFLNQRSMNEVFTGGLGSYSIVCLAISFLQQHPKIRRGEIDPSKNLGALVMEFFELYGCYFNYREVGISLTDGGSYYNKGDRGWLDYRNPGLLSIEDPGDSSNDISRGTYGIAKVRTTLAGAYNIMAAAMYMHATYISARRERRYVRLQDRVHPEDMSILSSVMGVTQETINHRKVVQEVFDQRVLHRMLGVETALGVPEVKVSSRQSKGTSRTVAPSKPPPKGPKSMSRMRAAGEESVHSAWEEADEELELDDRRHEKADEEESRYGIDVRQPPKKRRRLGTHVDVHTVFTTDEEEVYDLDDPEDDMEEEALLSGQGGRIPKERSEKSERTRSYWLSKAMGGGGLSDTE</sequence>
<dbReference type="InterPro" id="IPR043519">
    <property type="entry name" value="NT_sf"/>
</dbReference>
<dbReference type="EC" id="2.7.7.19" evidence="2"/>
<dbReference type="PANTHER" id="PTHR23092">
    <property type="entry name" value="POLY(A) RNA POLYMERASE"/>
    <property type="match status" value="1"/>
</dbReference>
<keyword evidence="3" id="KW-0479">Metal-binding</keyword>
<dbReference type="InterPro" id="IPR002058">
    <property type="entry name" value="PAP_assoc"/>
</dbReference>
<keyword evidence="4" id="KW-0460">Magnesium</keyword>
<protein>
    <recommendedName>
        <fullName evidence="2">polynucleotide adenylyltransferase</fullName>
        <ecNumber evidence="2">2.7.7.19</ecNumber>
    </recommendedName>
</protein>
<feature type="compositionally biased region" description="Basic and acidic residues" evidence="5">
    <location>
        <begin position="565"/>
        <end position="579"/>
    </location>
</feature>
<feature type="compositionally biased region" description="Acidic residues" evidence="5">
    <location>
        <begin position="612"/>
        <end position="624"/>
    </location>
</feature>
<dbReference type="Gene3D" id="1.10.1410.10">
    <property type="match status" value="1"/>
</dbReference>
<dbReference type="EMBL" id="MLYV02000787">
    <property type="protein sequence ID" value="PSR77581.1"/>
    <property type="molecule type" value="Genomic_DNA"/>
</dbReference>
<dbReference type="GO" id="GO:0031499">
    <property type="term" value="C:TRAMP complex"/>
    <property type="evidence" value="ECO:0007669"/>
    <property type="project" value="TreeGrafter"/>
</dbReference>
<organism evidence="8 9">
    <name type="scientific">Hermanssonia centrifuga</name>
    <dbReference type="NCBI Taxonomy" id="98765"/>
    <lineage>
        <taxon>Eukaryota</taxon>
        <taxon>Fungi</taxon>
        <taxon>Dikarya</taxon>
        <taxon>Basidiomycota</taxon>
        <taxon>Agaricomycotina</taxon>
        <taxon>Agaricomycetes</taxon>
        <taxon>Polyporales</taxon>
        <taxon>Meruliaceae</taxon>
        <taxon>Hermanssonia</taxon>
    </lineage>
</organism>
<dbReference type="GO" id="GO:0003729">
    <property type="term" value="F:mRNA binding"/>
    <property type="evidence" value="ECO:0007669"/>
    <property type="project" value="TreeGrafter"/>
</dbReference>
<dbReference type="AlphaFoldDB" id="A0A2R6NVG5"/>
<comment type="caution">
    <text evidence="8">The sequence shown here is derived from an EMBL/GenBank/DDBJ whole genome shotgun (WGS) entry which is preliminary data.</text>
</comment>